<dbReference type="AlphaFoldDB" id="A0A6C0DI28"/>
<proteinExistence type="predicted"/>
<reference evidence="1" key="1">
    <citation type="journal article" date="2020" name="Nature">
        <title>Giant virus diversity and host interactions through global metagenomics.</title>
        <authorList>
            <person name="Schulz F."/>
            <person name="Roux S."/>
            <person name="Paez-Espino D."/>
            <person name="Jungbluth S."/>
            <person name="Walsh D.A."/>
            <person name="Denef V.J."/>
            <person name="McMahon K.D."/>
            <person name="Konstantinidis K.T."/>
            <person name="Eloe-Fadrosh E.A."/>
            <person name="Kyrpides N.C."/>
            <person name="Woyke T."/>
        </authorList>
    </citation>
    <scope>NUCLEOTIDE SEQUENCE</scope>
    <source>
        <strain evidence="1">GVMAG-M-3300023174-182</strain>
    </source>
</reference>
<sequence length="195" mass="22847">MATIFTLENIEDFSEKLNIDELYEKKRQNDLNKLALYNKILNRIHVRIKTVSKQKIDEQFCWFIVPEIIIGVPKYDQGSCIAYLIDKLKDNGFSVKYVHPNALFICWAHWVPSYVRSELKKKTGIVINEHGQKLIENKNENNVEENAMNFITNREQDVSNLNKNKKNYTSIKSYKPSGNLVYGDDLLNKIEDKFI</sequence>
<accession>A0A6C0DI28</accession>
<organism evidence="1">
    <name type="scientific">viral metagenome</name>
    <dbReference type="NCBI Taxonomy" id="1070528"/>
    <lineage>
        <taxon>unclassified sequences</taxon>
        <taxon>metagenomes</taxon>
        <taxon>organismal metagenomes</taxon>
    </lineage>
</organism>
<dbReference type="Pfam" id="PF19063">
    <property type="entry name" value="DUF5759"/>
    <property type="match status" value="1"/>
</dbReference>
<protein>
    <submittedName>
        <fullName evidence="1">Uncharacterized protein</fullName>
    </submittedName>
</protein>
<evidence type="ECO:0000313" key="1">
    <source>
        <dbReference type="EMBL" id="QHT16213.1"/>
    </source>
</evidence>
<name>A0A6C0DI28_9ZZZZ</name>
<dbReference type="EMBL" id="MN739617">
    <property type="protein sequence ID" value="QHT16213.1"/>
    <property type="molecule type" value="Genomic_DNA"/>
</dbReference>
<dbReference type="InterPro" id="IPR043977">
    <property type="entry name" value="DUF5759"/>
</dbReference>